<evidence type="ECO:0000313" key="1">
    <source>
        <dbReference type="EMBL" id="CAB4152784.1"/>
    </source>
</evidence>
<sequence>MKSSKIQKGYYHGVYKGIEWSIEGQKDGNRYWWYQIINGEKFCQPAPSKKIALNGIKEDIEYITTN</sequence>
<accession>A0A6J5N117</accession>
<protein>
    <submittedName>
        <fullName evidence="1">Uncharacterized protein</fullName>
    </submittedName>
</protein>
<gene>
    <name evidence="1" type="ORF">UFOVP606_26</name>
</gene>
<name>A0A6J5N117_9CAUD</name>
<organism evidence="1">
    <name type="scientific">uncultured Caudovirales phage</name>
    <dbReference type="NCBI Taxonomy" id="2100421"/>
    <lineage>
        <taxon>Viruses</taxon>
        <taxon>Duplodnaviria</taxon>
        <taxon>Heunggongvirae</taxon>
        <taxon>Uroviricota</taxon>
        <taxon>Caudoviricetes</taxon>
        <taxon>Peduoviridae</taxon>
        <taxon>Maltschvirus</taxon>
        <taxon>Maltschvirus maltsch</taxon>
    </lineage>
</organism>
<proteinExistence type="predicted"/>
<dbReference type="EMBL" id="LR796585">
    <property type="protein sequence ID" value="CAB4152784.1"/>
    <property type="molecule type" value="Genomic_DNA"/>
</dbReference>
<reference evidence="1" key="1">
    <citation type="submission" date="2020-04" db="EMBL/GenBank/DDBJ databases">
        <authorList>
            <person name="Chiriac C."/>
            <person name="Salcher M."/>
            <person name="Ghai R."/>
            <person name="Kavagutti S V."/>
        </authorList>
    </citation>
    <scope>NUCLEOTIDE SEQUENCE</scope>
</reference>